<dbReference type="Pfam" id="PF02620">
    <property type="entry name" value="YceD"/>
    <property type="match status" value="1"/>
</dbReference>
<reference evidence="1 3" key="1">
    <citation type="journal article" date="2011" name="J. Bacteriol.">
        <title>Draft genome sequence of the thermoalkaliphilic Caldalkalibacillus thermarum strain TA2.A1.</title>
        <authorList>
            <person name="Kalamorz F."/>
            <person name="Keis S."/>
            <person name="McMillan D.G."/>
            <person name="Olsson K."/>
            <person name="Stanton J.A."/>
            <person name="Stockwell P."/>
            <person name="Black M.A."/>
            <person name="Klingeman D.M."/>
            <person name="Land M.L."/>
            <person name="Han C.S."/>
            <person name="Martin S.L."/>
            <person name="Becher S.A."/>
            <person name="Peddie C.J."/>
            <person name="Morgan H.W."/>
            <person name="Matthies D."/>
            <person name="Preiss L."/>
            <person name="Meier T."/>
            <person name="Brown S.D."/>
            <person name="Cook G.M."/>
        </authorList>
    </citation>
    <scope>NUCLEOTIDE SEQUENCE [LARGE SCALE GENOMIC DNA]</scope>
    <source>
        <strain evidence="1 3">TA2.A1</strain>
    </source>
</reference>
<dbReference type="EMBL" id="CP082237">
    <property type="protein sequence ID" value="QZT33133.1"/>
    <property type="molecule type" value="Genomic_DNA"/>
</dbReference>
<evidence type="ECO:0000313" key="3">
    <source>
        <dbReference type="Proteomes" id="UP000010716"/>
    </source>
</evidence>
<proteinExistence type="predicted"/>
<name>F5L8X9_CALTT</name>
<dbReference type="EMBL" id="AFCE01000154">
    <property type="protein sequence ID" value="EGL82153.1"/>
    <property type="molecule type" value="Genomic_DNA"/>
</dbReference>
<dbReference type="Proteomes" id="UP000010716">
    <property type="component" value="Unassembled WGS sequence"/>
</dbReference>
<dbReference type="OrthoDB" id="9790372at2"/>
<evidence type="ECO:0000313" key="4">
    <source>
        <dbReference type="Proteomes" id="UP000825179"/>
    </source>
</evidence>
<reference evidence="2" key="3">
    <citation type="submission" date="2021-08" db="EMBL/GenBank/DDBJ databases">
        <authorList>
            <person name="de Jong S."/>
            <person name="van den Broek M."/>
            <person name="Merkel A."/>
            <person name="de la Torre Cortes P."/>
            <person name="Kalamorz F."/>
            <person name="Cook G."/>
            <person name="van Loosdrecht M."/>
            <person name="McMillan D."/>
        </authorList>
    </citation>
    <scope>NUCLEOTIDE SEQUENCE</scope>
    <source>
        <strain evidence="2">TA2.A1</strain>
    </source>
</reference>
<gene>
    <name evidence="1" type="ORF">CathTA2_2284</name>
    <name evidence="2" type="ORF">HUR95_12560</name>
</gene>
<sequence length="176" mass="20188">MKIPTHRILHLAGKSLPLHETYDMGALTGRHKQLLSICPVEFNGEGYLASGLFVVKGTVKGEYTLSCSRCLAELERSFNQSFEERFDLHPEQHRFNEDDEQEDIHPVHENVLDLTPYIEQQVLLSIPFIPACEDEASCRANMLQEGKDWSLAREEEQQEKVDPRLAELAKLLKKDQ</sequence>
<organism evidence="1 3">
    <name type="scientific">Caldalkalibacillus thermarum (strain TA2.A1)</name>
    <dbReference type="NCBI Taxonomy" id="986075"/>
    <lineage>
        <taxon>Bacteria</taxon>
        <taxon>Bacillati</taxon>
        <taxon>Bacillota</taxon>
        <taxon>Bacilli</taxon>
        <taxon>Bacillales</taxon>
        <taxon>Bacillaceae</taxon>
        <taxon>Caldalkalibacillus</taxon>
    </lineage>
</organism>
<dbReference type="Proteomes" id="UP000825179">
    <property type="component" value="Chromosome"/>
</dbReference>
<keyword evidence="4" id="KW-1185">Reference proteome</keyword>
<dbReference type="AlphaFoldDB" id="F5L8X9"/>
<reference evidence="2 4" key="2">
    <citation type="journal article" date="2020" name="Extremophiles">
        <title>Genomic analysis of Caldalkalibacillus thermarum TA2.A1 reveals aerobic alkaliphilic metabolism and evolutionary hallmarks linking alkaliphilic bacteria and plant life.</title>
        <authorList>
            <person name="de Jong S.I."/>
            <person name="van den Broek M.A."/>
            <person name="Merkel A.Y."/>
            <person name="de la Torre Cortes P."/>
            <person name="Kalamorz F."/>
            <person name="Cook G.M."/>
            <person name="van Loosdrecht M.C.M."/>
            <person name="McMillan D.G.G."/>
        </authorList>
    </citation>
    <scope>NUCLEOTIDE SEQUENCE [LARGE SCALE GENOMIC DNA]</scope>
    <source>
        <strain evidence="2 4">TA2.A1</strain>
    </source>
</reference>
<protein>
    <submittedName>
        <fullName evidence="2">DUF177 domain-containing protein</fullName>
    </submittedName>
</protein>
<evidence type="ECO:0000313" key="2">
    <source>
        <dbReference type="EMBL" id="QZT33133.1"/>
    </source>
</evidence>
<dbReference type="KEGG" id="cthu:HUR95_12560"/>
<dbReference type="InterPro" id="IPR003772">
    <property type="entry name" value="YceD"/>
</dbReference>
<dbReference type="RefSeq" id="WP_007505614.1">
    <property type="nucleotide sequence ID" value="NZ_CP082237.1"/>
</dbReference>
<evidence type="ECO:0000313" key="1">
    <source>
        <dbReference type="EMBL" id="EGL82153.1"/>
    </source>
</evidence>
<dbReference type="eggNOG" id="COG1399">
    <property type="taxonomic scope" value="Bacteria"/>
</dbReference>
<accession>F5L8X9</accession>